<feature type="region of interest" description="Disordered" evidence="1">
    <location>
        <begin position="45"/>
        <end position="65"/>
    </location>
</feature>
<accession>A0A1J5TUX0</accession>
<evidence type="ECO:0000256" key="2">
    <source>
        <dbReference type="SAM" id="Phobius"/>
    </source>
</evidence>
<evidence type="ECO:0000256" key="1">
    <source>
        <dbReference type="SAM" id="MobiDB-lite"/>
    </source>
</evidence>
<evidence type="ECO:0000313" key="3">
    <source>
        <dbReference type="EMBL" id="OIR20301.1"/>
    </source>
</evidence>
<keyword evidence="2" id="KW-0472">Membrane</keyword>
<keyword evidence="2" id="KW-0812">Transmembrane</keyword>
<reference evidence="3 4" key="1">
    <citation type="submission" date="2016-08" db="EMBL/GenBank/DDBJ databases">
        <title>New Insights into Marine Group III Euryarchaeota, from dark to light.</title>
        <authorList>
            <person name="Haro-Moreno J.M."/>
            <person name="Rodriguez-Valera F."/>
            <person name="Lopez-Garcia P."/>
            <person name="Moreira D."/>
            <person name="Martin-Cuadrado A.B."/>
        </authorList>
    </citation>
    <scope>NUCLEOTIDE SEQUENCE [LARGE SCALE GENOMIC DNA]</scope>
    <source>
        <strain evidence="3">CG-Bathy1</strain>
    </source>
</reference>
<proteinExistence type="predicted"/>
<gene>
    <name evidence="3" type="ORF">BEU04_00385</name>
</gene>
<name>A0A1J5TUX0_9ARCH</name>
<evidence type="ECO:0000313" key="4">
    <source>
        <dbReference type="Proteomes" id="UP000183815"/>
    </source>
</evidence>
<dbReference type="Proteomes" id="UP000183815">
    <property type="component" value="Unassembled WGS sequence"/>
</dbReference>
<protein>
    <submittedName>
        <fullName evidence="3">Uncharacterized protein</fullName>
    </submittedName>
</protein>
<dbReference type="AlphaFoldDB" id="A0A1J5TUX0"/>
<organism evidence="3 4">
    <name type="scientific">Marine Group III euryarchaeote CG-Bathy1</name>
    <dbReference type="NCBI Taxonomy" id="1889001"/>
    <lineage>
        <taxon>Archaea</taxon>
        <taxon>Methanobacteriati</taxon>
        <taxon>Thermoplasmatota</taxon>
        <taxon>Thermoplasmata</taxon>
        <taxon>Candidatus Thermoprofundales</taxon>
    </lineage>
</organism>
<comment type="caution">
    <text evidence="3">The sequence shown here is derived from an EMBL/GenBank/DDBJ whole genome shotgun (WGS) entry which is preliminary data.</text>
</comment>
<sequence>MKGYNKTIVCMIVLGMMMIPFGYTVSAEETTLQGGIQTVHLNLKTKPDFSPETTTEEAKEEQPPTAYTSELFDLGRTAEWTEIGTWEADGVQYDTTYEGSAKFNIWWVQDPNDSDDYYADVQYRWTLMLDGQDIAHFEDENEHNCEQGRGNPCEWTGSTGFNSTEPFVAGQVLSVKVEYVAYAKIYIYYDNATFDSGVSFDADAIYFGGGAYNSNQVSFDIVEAWSTNLNTAVDEYFVYMIVDSVTQANDGVTIGSGTEYNVGDSQITGQKITWPIGVNSAPSVTFSYSTNESDTASTLINLGAGTGGGAGDEESGGGILGIPGFSTALAIVSVGLIASLKRRV</sequence>
<keyword evidence="2" id="KW-1133">Transmembrane helix</keyword>
<dbReference type="EMBL" id="MIYU01000001">
    <property type="protein sequence ID" value="OIR20301.1"/>
    <property type="molecule type" value="Genomic_DNA"/>
</dbReference>
<feature type="transmembrane region" description="Helical" evidence="2">
    <location>
        <begin position="320"/>
        <end position="340"/>
    </location>
</feature>